<dbReference type="SUPFAM" id="SSF57535">
    <property type="entry name" value="Complement control module/SCR domain"/>
    <property type="match status" value="1"/>
</dbReference>
<organism evidence="3">
    <name type="scientific">Medioppia subpectinata</name>
    <dbReference type="NCBI Taxonomy" id="1979941"/>
    <lineage>
        <taxon>Eukaryota</taxon>
        <taxon>Metazoa</taxon>
        <taxon>Ecdysozoa</taxon>
        <taxon>Arthropoda</taxon>
        <taxon>Chelicerata</taxon>
        <taxon>Arachnida</taxon>
        <taxon>Acari</taxon>
        <taxon>Acariformes</taxon>
        <taxon>Sarcoptiformes</taxon>
        <taxon>Oribatida</taxon>
        <taxon>Brachypylina</taxon>
        <taxon>Oppioidea</taxon>
        <taxon>Oppiidae</taxon>
        <taxon>Medioppia</taxon>
    </lineage>
</organism>
<dbReference type="Pfam" id="PF00084">
    <property type="entry name" value="Sushi"/>
    <property type="match status" value="1"/>
</dbReference>
<evidence type="ECO:0000259" key="2">
    <source>
        <dbReference type="Pfam" id="PF00084"/>
    </source>
</evidence>
<reference evidence="3" key="1">
    <citation type="submission" date="2020-11" db="EMBL/GenBank/DDBJ databases">
        <authorList>
            <person name="Tran Van P."/>
        </authorList>
    </citation>
    <scope>NUCLEOTIDE SEQUENCE</scope>
</reference>
<sequence>TYVITGDQTCWRTPRENSRVNYTCDDGYQLMGPSILICRNGTWIPDPMHLMSTPVDDLFKYSTLKLKMPYCS</sequence>
<protein>
    <recommendedName>
        <fullName evidence="2">Sushi domain-containing protein</fullName>
    </recommendedName>
</protein>
<accession>A0A7R9LFT2</accession>
<dbReference type="EMBL" id="OC879006">
    <property type="protein sequence ID" value="CAD7640907.1"/>
    <property type="molecule type" value="Genomic_DNA"/>
</dbReference>
<gene>
    <name evidence="3" type="ORF">OSB1V03_LOCUS18416</name>
</gene>
<evidence type="ECO:0000313" key="3">
    <source>
        <dbReference type="EMBL" id="CAD7640907.1"/>
    </source>
</evidence>
<dbReference type="AlphaFoldDB" id="A0A7R9LFT2"/>
<dbReference type="Gene3D" id="2.10.70.10">
    <property type="entry name" value="Complement Module, domain 1"/>
    <property type="match status" value="1"/>
</dbReference>
<feature type="non-terminal residue" evidence="3">
    <location>
        <position position="1"/>
    </location>
</feature>
<dbReference type="EMBL" id="CAJPIZ010024431">
    <property type="protein sequence ID" value="CAG2118464.1"/>
    <property type="molecule type" value="Genomic_DNA"/>
</dbReference>
<evidence type="ECO:0000256" key="1">
    <source>
        <dbReference type="ARBA" id="ARBA00023157"/>
    </source>
</evidence>
<evidence type="ECO:0000313" key="4">
    <source>
        <dbReference type="Proteomes" id="UP000759131"/>
    </source>
</evidence>
<dbReference type="Proteomes" id="UP000759131">
    <property type="component" value="Unassembled WGS sequence"/>
</dbReference>
<dbReference type="InterPro" id="IPR000436">
    <property type="entry name" value="Sushi_SCR_CCP_dom"/>
</dbReference>
<dbReference type="OrthoDB" id="10051774at2759"/>
<keyword evidence="4" id="KW-1185">Reference proteome</keyword>
<keyword evidence="1" id="KW-1015">Disulfide bond</keyword>
<dbReference type="CDD" id="cd00033">
    <property type="entry name" value="CCP"/>
    <property type="match status" value="1"/>
</dbReference>
<proteinExistence type="predicted"/>
<feature type="domain" description="Sushi" evidence="2">
    <location>
        <begin position="16"/>
        <end position="45"/>
    </location>
</feature>
<dbReference type="InterPro" id="IPR035976">
    <property type="entry name" value="Sushi/SCR/CCP_sf"/>
</dbReference>
<name>A0A7R9LFT2_9ACAR</name>